<dbReference type="Proteomes" id="UP000271098">
    <property type="component" value="Unassembled WGS sequence"/>
</dbReference>
<dbReference type="WBParaSite" id="GPUH_0000180501-mRNA-1">
    <property type="protein sequence ID" value="GPUH_0000180501-mRNA-1"/>
    <property type="gene ID" value="GPUH_0000180501"/>
</dbReference>
<dbReference type="AlphaFoldDB" id="A0A183CZB0"/>
<organism evidence="3">
    <name type="scientific">Gongylonema pulchrum</name>
    <dbReference type="NCBI Taxonomy" id="637853"/>
    <lineage>
        <taxon>Eukaryota</taxon>
        <taxon>Metazoa</taxon>
        <taxon>Ecdysozoa</taxon>
        <taxon>Nematoda</taxon>
        <taxon>Chromadorea</taxon>
        <taxon>Rhabditida</taxon>
        <taxon>Spirurina</taxon>
        <taxon>Spiruromorpha</taxon>
        <taxon>Spiruroidea</taxon>
        <taxon>Gongylonematidae</taxon>
        <taxon>Gongylonema</taxon>
    </lineage>
</organism>
<dbReference type="OrthoDB" id="5987191at2759"/>
<name>A0A183CZB0_9BILA</name>
<sequence>MKEQPKQAKPALPVPNYVWRIYKSVQKEDVEWVRHYYPHAITESDNRTLLLQYNLAVTGQNSSNERIKRAELKLKVDKEQNRRHIKVYEIDQRNNEIWR</sequence>
<dbReference type="EMBL" id="UYRT01002357">
    <property type="protein sequence ID" value="VDK30956.1"/>
    <property type="molecule type" value="Genomic_DNA"/>
</dbReference>
<accession>A0A183CZB0</accession>
<evidence type="ECO:0000313" key="2">
    <source>
        <dbReference type="Proteomes" id="UP000271098"/>
    </source>
</evidence>
<reference evidence="3" key="1">
    <citation type="submission" date="2016-06" db="UniProtKB">
        <authorList>
            <consortium name="WormBaseParasite"/>
        </authorList>
    </citation>
    <scope>IDENTIFICATION</scope>
</reference>
<protein>
    <submittedName>
        <fullName evidence="3">PRELI/MSF1 domain-containing protein</fullName>
    </submittedName>
</protein>
<evidence type="ECO:0000313" key="3">
    <source>
        <dbReference type="WBParaSite" id="GPUH_0000180501-mRNA-1"/>
    </source>
</evidence>
<keyword evidence="2" id="KW-1185">Reference proteome</keyword>
<proteinExistence type="predicted"/>
<evidence type="ECO:0000313" key="1">
    <source>
        <dbReference type="EMBL" id="VDK30956.1"/>
    </source>
</evidence>
<reference evidence="1 2" key="2">
    <citation type="submission" date="2018-11" db="EMBL/GenBank/DDBJ databases">
        <authorList>
            <consortium name="Pathogen Informatics"/>
        </authorList>
    </citation>
    <scope>NUCLEOTIDE SEQUENCE [LARGE SCALE GENOMIC DNA]</scope>
</reference>
<gene>
    <name evidence="1" type="ORF">GPUH_LOCUS1801</name>
</gene>